<keyword evidence="3" id="KW-1185">Reference proteome</keyword>
<dbReference type="AlphaFoldDB" id="A0A067QT87"/>
<dbReference type="EMBL" id="KK853043">
    <property type="protein sequence ID" value="KDR12117.1"/>
    <property type="molecule type" value="Genomic_DNA"/>
</dbReference>
<evidence type="ECO:0000313" key="3">
    <source>
        <dbReference type="Proteomes" id="UP000027135"/>
    </source>
</evidence>
<gene>
    <name evidence="2" type="ORF">L798_13854</name>
</gene>
<evidence type="ECO:0000313" key="2">
    <source>
        <dbReference type="EMBL" id="KDR12117.1"/>
    </source>
</evidence>
<proteinExistence type="predicted"/>
<feature type="region of interest" description="Disordered" evidence="1">
    <location>
        <begin position="84"/>
        <end position="117"/>
    </location>
</feature>
<accession>A0A067QT87</accession>
<evidence type="ECO:0000256" key="1">
    <source>
        <dbReference type="SAM" id="MobiDB-lite"/>
    </source>
</evidence>
<protein>
    <submittedName>
        <fullName evidence="2">Uncharacterized protein</fullName>
    </submittedName>
</protein>
<dbReference type="Proteomes" id="UP000027135">
    <property type="component" value="Unassembled WGS sequence"/>
</dbReference>
<name>A0A067QT87_ZOONE</name>
<feature type="compositionally biased region" description="Polar residues" evidence="1">
    <location>
        <begin position="84"/>
        <end position="110"/>
    </location>
</feature>
<dbReference type="InParanoid" id="A0A067QT87"/>
<sequence length="117" mass="12535">MEAACSPKLPTSVQGVTTQKTNTAVFTAVTASNLTHNIDFLSRSAFFDVTYTSQLSNATCAEGVLLIYLLSCLRNALALSPTWSLQTQHRTSSTGTVSPETNSTISNTPDAFQRSEV</sequence>
<organism evidence="2 3">
    <name type="scientific">Zootermopsis nevadensis</name>
    <name type="common">Dampwood termite</name>
    <dbReference type="NCBI Taxonomy" id="136037"/>
    <lineage>
        <taxon>Eukaryota</taxon>
        <taxon>Metazoa</taxon>
        <taxon>Ecdysozoa</taxon>
        <taxon>Arthropoda</taxon>
        <taxon>Hexapoda</taxon>
        <taxon>Insecta</taxon>
        <taxon>Pterygota</taxon>
        <taxon>Neoptera</taxon>
        <taxon>Polyneoptera</taxon>
        <taxon>Dictyoptera</taxon>
        <taxon>Blattodea</taxon>
        <taxon>Blattoidea</taxon>
        <taxon>Termitoidae</taxon>
        <taxon>Termopsidae</taxon>
        <taxon>Zootermopsis</taxon>
    </lineage>
</organism>
<reference evidence="2 3" key="1">
    <citation type="journal article" date="2014" name="Nat. Commun.">
        <title>Molecular traces of alternative social organization in a termite genome.</title>
        <authorList>
            <person name="Terrapon N."/>
            <person name="Li C."/>
            <person name="Robertson H.M."/>
            <person name="Ji L."/>
            <person name="Meng X."/>
            <person name="Booth W."/>
            <person name="Chen Z."/>
            <person name="Childers C.P."/>
            <person name="Glastad K.M."/>
            <person name="Gokhale K."/>
            <person name="Gowin J."/>
            <person name="Gronenberg W."/>
            <person name="Hermansen R.A."/>
            <person name="Hu H."/>
            <person name="Hunt B.G."/>
            <person name="Huylmans A.K."/>
            <person name="Khalil S.M."/>
            <person name="Mitchell R.D."/>
            <person name="Munoz-Torres M.C."/>
            <person name="Mustard J.A."/>
            <person name="Pan H."/>
            <person name="Reese J.T."/>
            <person name="Scharf M.E."/>
            <person name="Sun F."/>
            <person name="Vogel H."/>
            <person name="Xiao J."/>
            <person name="Yang W."/>
            <person name="Yang Z."/>
            <person name="Yang Z."/>
            <person name="Zhou J."/>
            <person name="Zhu J."/>
            <person name="Brent C.S."/>
            <person name="Elsik C.G."/>
            <person name="Goodisman M.A."/>
            <person name="Liberles D.A."/>
            <person name="Roe R.M."/>
            <person name="Vargo E.L."/>
            <person name="Vilcinskas A."/>
            <person name="Wang J."/>
            <person name="Bornberg-Bauer E."/>
            <person name="Korb J."/>
            <person name="Zhang G."/>
            <person name="Liebig J."/>
        </authorList>
    </citation>
    <scope>NUCLEOTIDE SEQUENCE [LARGE SCALE GENOMIC DNA]</scope>
    <source>
        <tissue evidence="2">Whole organism</tissue>
    </source>
</reference>